<evidence type="ECO:0000256" key="1">
    <source>
        <dbReference type="ARBA" id="ARBA00001938"/>
    </source>
</evidence>
<proteinExistence type="inferred from homology"/>
<dbReference type="Gene3D" id="2.40.50.100">
    <property type="match status" value="1"/>
</dbReference>
<evidence type="ECO:0000313" key="11">
    <source>
        <dbReference type="Proteomes" id="UP000215027"/>
    </source>
</evidence>
<evidence type="ECO:0000256" key="7">
    <source>
        <dbReference type="SAM" id="MobiDB-lite"/>
    </source>
</evidence>
<dbReference type="Gene3D" id="3.30.559.10">
    <property type="entry name" value="Chloramphenicol acetyltransferase-like domain"/>
    <property type="match status" value="1"/>
</dbReference>
<sequence length="461" mass="47769">MAKEVIMPKFGFTQEESQIVEWLVKEGDKVDAGDPLLEVTTDKVNMEVEAPAAGIVAGISAAAGDIVPVTRVIAYILAPGEGLPQGAGEQGGRGAGETAVATAPLSSTAPSSATAPLSSTAPSSATATPIATRVAAASGVELSRVAGTGPGGRVTRQDVESFLAAPPAADGKARATPAARRLARESGIDLAAVAGTGPRRRIQADDIQAALDTTTPAAPPATQAVAGPATAIEPQRQPFSTMRRTIARAMQRSMQEAPHITFQADIDMTAIQNLVARANERRAADSDKMTLTAALTRAVAWALGRNPALNSHLGDDELLVWPVVNVGIAVALDDGLIVPVVKDVAATGIGRLSDEIRDLGRRARAGKLRPEELADATFTISNLGMFGVDRFTAIINPPQVAILAVGRANRLFVPGPDDQPVVRPICTMTLSADHRAIDGATAARFMGDLREVVENPALMVV</sequence>
<dbReference type="InterPro" id="IPR003016">
    <property type="entry name" value="2-oxoA_DH_lipoyl-BS"/>
</dbReference>
<keyword evidence="4 6" id="KW-0450">Lipoyl</keyword>
<dbReference type="Proteomes" id="UP000215027">
    <property type="component" value="Chromosome I"/>
</dbReference>
<dbReference type="PROSITE" id="PS51826">
    <property type="entry name" value="PSBD"/>
    <property type="match status" value="2"/>
</dbReference>
<dbReference type="InterPro" id="IPR050743">
    <property type="entry name" value="2-oxoacid_DH_E2_comp"/>
</dbReference>
<protein>
    <recommendedName>
        <fullName evidence="6">Dihydrolipoamide acetyltransferase component of pyruvate dehydrogenase complex</fullName>
        <ecNumber evidence="6">2.3.1.-</ecNumber>
    </recommendedName>
</protein>
<dbReference type="KEGG" id="pbf:CFX0092_A1878"/>
<dbReference type="SUPFAM" id="SSF52777">
    <property type="entry name" value="CoA-dependent acyltransferases"/>
    <property type="match status" value="1"/>
</dbReference>
<feature type="compositionally biased region" description="Gly residues" evidence="7">
    <location>
        <begin position="85"/>
        <end position="95"/>
    </location>
</feature>
<dbReference type="SUPFAM" id="SSF51230">
    <property type="entry name" value="Single hybrid motif"/>
    <property type="match status" value="1"/>
</dbReference>
<keyword evidence="11" id="KW-1185">Reference proteome</keyword>
<dbReference type="SUPFAM" id="SSF47005">
    <property type="entry name" value="Peripheral subunit-binding domain of 2-oxo acid dehydrogenase complex"/>
    <property type="match status" value="2"/>
</dbReference>
<organism evidence="10 11">
    <name type="scientific">Candidatus Promineifilum breve</name>
    <dbReference type="NCBI Taxonomy" id="1806508"/>
    <lineage>
        <taxon>Bacteria</taxon>
        <taxon>Bacillati</taxon>
        <taxon>Chloroflexota</taxon>
        <taxon>Ardenticatenia</taxon>
        <taxon>Candidatus Promineifilales</taxon>
        <taxon>Candidatus Promineifilaceae</taxon>
        <taxon>Candidatus Promineifilum</taxon>
    </lineage>
</organism>
<evidence type="ECO:0000256" key="6">
    <source>
        <dbReference type="RuleBase" id="RU003423"/>
    </source>
</evidence>
<dbReference type="InterPro" id="IPR001078">
    <property type="entry name" value="2-oxoacid_DH_actylTfrase"/>
</dbReference>
<dbReference type="GO" id="GO:0031405">
    <property type="term" value="F:lipoic acid binding"/>
    <property type="evidence" value="ECO:0007669"/>
    <property type="project" value="TreeGrafter"/>
</dbReference>
<accession>A0A160T1M8</accession>
<comment type="similarity">
    <text evidence="2 6">Belongs to the 2-oxoacid dehydrogenase family.</text>
</comment>
<name>A0A160T1M8_9CHLR</name>
<feature type="domain" description="Peripheral subunit-binding (PSBD)" evidence="9">
    <location>
        <begin position="126"/>
        <end position="163"/>
    </location>
</feature>
<dbReference type="EC" id="2.3.1.-" evidence="6"/>
<dbReference type="RefSeq" id="WP_095043202.1">
    <property type="nucleotide sequence ID" value="NZ_LN890655.1"/>
</dbReference>
<dbReference type="Gene3D" id="4.10.320.10">
    <property type="entry name" value="E3-binding domain"/>
    <property type="match status" value="2"/>
</dbReference>
<dbReference type="InterPro" id="IPR023213">
    <property type="entry name" value="CAT-like_dom_sf"/>
</dbReference>
<keyword evidence="5 6" id="KW-0012">Acyltransferase</keyword>
<reference evidence="10" key="1">
    <citation type="submission" date="2016-01" db="EMBL/GenBank/DDBJ databases">
        <authorList>
            <person name="Mcilroy J.S."/>
            <person name="Karst M S."/>
            <person name="Albertsen M."/>
        </authorList>
    </citation>
    <scope>NUCLEOTIDE SEQUENCE</scope>
    <source>
        <strain evidence="10">Cfx-K</strain>
    </source>
</reference>
<dbReference type="InterPro" id="IPR004167">
    <property type="entry name" value="PSBD"/>
</dbReference>
<feature type="domain" description="Lipoyl-binding" evidence="8">
    <location>
        <begin position="2"/>
        <end position="77"/>
    </location>
</feature>
<dbReference type="PANTHER" id="PTHR43178:SF5">
    <property type="entry name" value="LIPOAMIDE ACYLTRANSFERASE COMPONENT OF BRANCHED-CHAIN ALPHA-KETO ACID DEHYDROGENASE COMPLEX, MITOCHONDRIAL"/>
    <property type="match status" value="1"/>
</dbReference>
<dbReference type="PANTHER" id="PTHR43178">
    <property type="entry name" value="DIHYDROLIPOAMIDE ACETYLTRANSFERASE COMPONENT OF PYRUVATE DEHYDROGENASE COMPLEX"/>
    <property type="match status" value="1"/>
</dbReference>
<evidence type="ECO:0000256" key="4">
    <source>
        <dbReference type="ARBA" id="ARBA00022823"/>
    </source>
</evidence>
<dbReference type="CDD" id="cd06849">
    <property type="entry name" value="lipoyl_domain"/>
    <property type="match status" value="1"/>
</dbReference>
<keyword evidence="3 6" id="KW-0808">Transferase</keyword>
<dbReference type="InterPro" id="IPR011053">
    <property type="entry name" value="Single_hybrid_motif"/>
</dbReference>
<dbReference type="GO" id="GO:0016407">
    <property type="term" value="F:acetyltransferase activity"/>
    <property type="evidence" value="ECO:0007669"/>
    <property type="project" value="TreeGrafter"/>
</dbReference>
<evidence type="ECO:0000259" key="8">
    <source>
        <dbReference type="PROSITE" id="PS50968"/>
    </source>
</evidence>
<evidence type="ECO:0000256" key="2">
    <source>
        <dbReference type="ARBA" id="ARBA00007317"/>
    </source>
</evidence>
<dbReference type="InterPro" id="IPR000089">
    <property type="entry name" value="Biotin_lipoyl"/>
</dbReference>
<dbReference type="Pfam" id="PF02817">
    <property type="entry name" value="E3_binding"/>
    <property type="match status" value="2"/>
</dbReference>
<dbReference type="PROSITE" id="PS50968">
    <property type="entry name" value="BIOTINYL_LIPOYL"/>
    <property type="match status" value="1"/>
</dbReference>
<evidence type="ECO:0000256" key="3">
    <source>
        <dbReference type="ARBA" id="ARBA00022679"/>
    </source>
</evidence>
<dbReference type="AlphaFoldDB" id="A0A160T1M8"/>
<dbReference type="PROSITE" id="PS00189">
    <property type="entry name" value="LIPOYL"/>
    <property type="match status" value="1"/>
</dbReference>
<dbReference type="EMBL" id="LN890655">
    <property type="protein sequence ID" value="CUS03756.2"/>
    <property type="molecule type" value="Genomic_DNA"/>
</dbReference>
<gene>
    <name evidence="10" type="ORF">CFX0092_A1878</name>
</gene>
<dbReference type="GO" id="GO:0005737">
    <property type="term" value="C:cytoplasm"/>
    <property type="evidence" value="ECO:0007669"/>
    <property type="project" value="TreeGrafter"/>
</dbReference>
<feature type="compositionally biased region" description="Low complexity" evidence="7">
    <location>
        <begin position="96"/>
        <end position="127"/>
    </location>
</feature>
<evidence type="ECO:0000259" key="9">
    <source>
        <dbReference type="PROSITE" id="PS51826"/>
    </source>
</evidence>
<dbReference type="InterPro" id="IPR036625">
    <property type="entry name" value="E3-bd_dom_sf"/>
</dbReference>
<dbReference type="OrthoDB" id="9805770at2"/>
<feature type="region of interest" description="Disordered" evidence="7">
    <location>
        <begin position="85"/>
        <end position="127"/>
    </location>
</feature>
<dbReference type="Pfam" id="PF00364">
    <property type="entry name" value="Biotin_lipoyl"/>
    <property type="match status" value="1"/>
</dbReference>
<comment type="cofactor">
    <cofactor evidence="1 6">
        <name>(R)-lipoate</name>
        <dbReference type="ChEBI" id="CHEBI:83088"/>
    </cofactor>
</comment>
<evidence type="ECO:0000256" key="5">
    <source>
        <dbReference type="ARBA" id="ARBA00023315"/>
    </source>
</evidence>
<evidence type="ECO:0000313" key="10">
    <source>
        <dbReference type="EMBL" id="CUS03756.2"/>
    </source>
</evidence>
<dbReference type="Pfam" id="PF00198">
    <property type="entry name" value="2-oxoacid_dh"/>
    <property type="match status" value="1"/>
</dbReference>
<feature type="domain" description="Peripheral subunit-binding (PSBD)" evidence="9">
    <location>
        <begin position="174"/>
        <end position="211"/>
    </location>
</feature>